<keyword evidence="4 7" id="KW-1133">Transmembrane helix</keyword>
<sequence length="327" mass="35257">MNKVERALRGVDRWQQRHTGAGFAFGVVKKFGDDRGGQLAALITYYGFAALFPLLLLLTTVLGYTLHGDPGLQQRLLNSALADFPVIGDQLHSNVHSLGGSMLAVVLGSLGLLYGSLGIAQALQFAMAQVWNIPGVKRPGFLPRLGRSVALIAVLGLGLLASSAATGVVASISAGPAVTIGGLVASVLLNTGLYLACFRILTPGEIPWRCLVPGCLIAGPAWTAMQAFGGILVAHQLRHATAVYGLFGTVLGLLWWIYLGAQLTVYAAEVNVVAKRRLWPRSLLQPPLTRSDRQVLESIARQEERRPEQHVNSRFTVRARRHPRTHR</sequence>
<organism evidence="8 9">
    <name type="scientific">Streptacidiphilus jiangxiensis</name>
    <dbReference type="NCBI Taxonomy" id="235985"/>
    <lineage>
        <taxon>Bacteria</taxon>
        <taxon>Bacillati</taxon>
        <taxon>Actinomycetota</taxon>
        <taxon>Actinomycetes</taxon>
        <taxon>Kitasatosporales</taxon>
        <taxon>Streptomycetaceae</taxon>
        <taxon>Streptacidiphilus</taxon>
    </lineage>
</organism>
<feature type="transmembrane region" description="Helical" evidence="7">
    <location>
        <begin position="149"/>
        <end position="172"/>
    </location>
</feature>
<dbReference type="Proteomes" id="UP000183015">
    <property type="component" value="Unassembled WGS sequence"/>
</dbReference>
<evidence type="ECO:0000256" key="3">
    <source>
        <dbReference type="ARBA" id="ARBA00022692"/>
    </source>
</evidence>
<comment type="subcellular location">
    <subcellularLocation>
        <location evidence="1">Cell membrane</location>
        <topology evidence="1">Multi-pass membrane protein</topology>
    </subcellularLocation>
</comment>
<dbReference type="GO" id="GO:0005886">
    <property type="term" value="C:plasma membrane"/>
    <property type="evidence" value="ECO:0007669"/>
    <property type="project" value="UniProtKB-SubCell"/>
</dbReference>
<dbReference type="AlphaFoldDB" id="A0A1H7NXP0"/>
<keyword evidence="5 7" id="KW-0472">Membrane</keyword>
<keyword evidence="2" id="KW-1003">Cell membrane</keyword>
<feature type="transmembrane region" description="Helical" evidence="7">
    <location>
        <begin position="39"/>
        <end position="66"/>
    </location>
</feature>
<dbReference type="InterPro" id="IPR017039">
    <property type="entry name" value="Virul_fac_BrkB"/>
</dbReference>
<feature type="compositionally biased region" description="Basic and acidic residues" evidence="6">
    <location>
        <begin position="302"/>
        <end position="311"/>
    </location>
</feature>
<feature type="region of interest" description="Disordered" evidence="6">
    <location>
        <begin position="302"/>
        <end position="327"/>
    </location>
</feature>
<evidence type="ECO:0000256" key="4">
    <source>
        <dbReference type="ARBA" id="ARBA00022989"/>
    </source>
</evidence>
<gene>
    <name evidence="8" type="ORF">SAMN05414137_107104</name>
</gene>
<dbReference type="EMBL" id="FOAZ01000007">
    <property type="protein sequence ID" value="SEL27775.1"/>
    <property type="molecule type" value="Genomic_DNA"/>
</dbReference>
<evidence type="ECO:0000256" key="6">
    <source>
        <dbReference type="SAM" id="MobiDB-lite"/>
    </source>
</evidence>
<evidence type="ECO:0000256" key="7">
    <source>
        <dbReference type="SAM" id="Phobius"/>
    </source>
</evidence>
<accession>A0A1H7NXP0</accession>
<feature type="transmembrane region" description="Helical" evidence="7">
    <location>
        <begin position="210"/>
        <end position="233"/>
    </location>
</feature>
<feature type="transmembrane region" description="Helical" evidence="7">
    <location>
        <begin position="178"/>
        <end position="198"/>
    </location>
</feature>
<evidence type="ECO:0000313" key="9">
    <source>
        <dbReference type="Proteomes" id="UP000183015"/>
    </source>
</evidence>
<dbReference type="RefSeq" id="WP_042445078.1">
    <property type="nucleotide sequence ID" value="NZ_BBPN01000008.1"/>
</dbReference>
<protein>
    <submittedName>
        <fullName evidence="8">Uncharacterized membrane protein, BrkB/YihY/UPF0761 family (Not an RNase)</fullName>
    </submittedName>
</protein>
<evidence type="ECO:0000256" key="5">
    <source>
        <dbReference type="ARBA" id="ARBA00023136"/>
    </source>
</evidence>
<dbReference type="PANTHER" id="PTHR30213">
    <property type="entry name" value="INNER MEMBRANE PROTEIN YHJD"/>
    <property type="match status" value="1"/>
</dbReference>
<keyword evidence="3 7" id="KW-0812">Transmembrane</keyword>
<proteinExistence type="predicted"/>
<feature type="compositionally biased region" description="Basic residues" evidence="6">
    <location>
        <begin position="317"/>
        <end position="327"/>
    </location>
</feature>
<dbReference type="Pfam" id="PF03631">
    <property type="entry name" value="Virul_fac_BrkB"/>
    <property type="match status" value="1"/>
</dbReference>
<dbReference type="PANTHER" id="PTHR30213:SF1">
    <property type="entry name" value="INNER MEMBRANE PROTEIN YHJD"/>
    <property type="match status" value="1"/>
</dbReference>
<evidence type="ECO:0000256" key="2">
    <source>
        <dbReference type="ARBA" id="ARBA00022475"/>
    </source>
</evidence>
<feature type="transmembrane region" description="Helical" evidence="7">
    <location>
        <begin position="102"/>
        <end position="128"/>
    </location>
</feature>
<reference evidence="9" key="1">
    <citation type="submission" date="2016-10" db="EMBL/GenBank/DDBJ databases">
        <authorList>
            <person name="Varghese N."/>
        </authorList>
    </citation>
    <scope>NUCLEOTIDE SEQUENCE [LARGE SCALE GENOMIC DNA]</scope>
    <source>
        <strain evidence="9">DSM 45096 / BCRC 16803 / CGMCC 4.1857 / CIP 109030 / JCM 12277 / KCTC 19219 / NBRC 100920 / 33214</strain>
    </source>
</reference>
<dbReference type="eggNOG" id="COG1295">
    <property type="taxonomic scope" value="Bacteria"/>
</dbReference>
<evidence type="ECO:0000313" key="8">
    <source>
        <dbReference type="EMBL" id="SEL27775.1"/>
    </source>
</evidence>
<keyword evidence="9" id="KW-1185">Reference proteome</keyword>
<evidence type="ECO:0000256" key="1">
    <source>
        <dbReference type="ARBA" id="ARBA00004651"/>
    </source>
</evidence>
<name>A0A1H7NXP0_STRJI</name>